<evidence type="ECO:0000259" key="8">
    <source>
        <dbReference type="Pfam" id="PF04290"/>
    </source>
</evidence>
<keyword evidence="5 7" id="KW-1133">Transmembrane helix</keyword>
<dbReference type="EMBL" id="CP001390">
    <property type="protein sequence ID" value="ACM18570.1"/>
    <property type="molecule type" value="Genomic_DNA"/>
</dbReference>
<reference evidence="9 10" key="1">
    <citation type="submission" date="2009-01" db="EMBL/GenBank/DDBJ databases">
        <title>Complete sequence of Geobacter sp. FRC-32.</title>
        <authorList>
            <consortium name="US DOE Joint Genome Institute"/>
            <person name="Lucas S."/>
            <person name="Copeland A."/>
            <person name="Lapidus A."/>
            <person name="Glavina del Rio T."/>
            <person name="Dalin E."/>
            <person name="Tice H."/>
            <person name="Bruce D."/>
            <person name="Goodwin L."/>
            <person name="Pitluck S."/>
            <person name="Saunders E."/>
            <person name="Brettin T."/>
            <person name="Detter J.C."/>
            <person name="Han C."/>
            <person name="Larimer F."/>
            <person name="Land M."/>
            <person name="Hauser L."/>
            <person name="Kyrpides N."/>
            <person name="Ovchinnikova G."/>
            <person name="Kostka J."/>
            <person name="Richardson P."/>
        </authorList>
    </citation>
    <scope>NUCLEOTIDE SEQUENCE [LARGE SCALE GENOMIC DNA]</scope>
    <source>
        <strain evidence="10">DSM 22248 / JCM 15807 / FRC-32</strain>
    </source>
</reference>
<organism evidence="9 10">
    <name type="scientific">Geotalea daltonii (strain DSM 22248 / JCM 15807 / FRC-32)</name>
    <name type="common">Geobacter daltonii</name>
    <dbReference type="NCBI Taxonomy" id="316067"/>
    <lineage>
        <taxon>Bacteria</taxon>
        <taxon>Pseudomonadati</taxon>
        <taxon>Thermodesulfobacteriota</taxon>
        <taxon>Desulfuromonadia</taxon>
        <taxon>Geobacterales</taxon>
        <taxon>Geobacteraceae</taxon>
        <taxon>Geotalea</taxon>
    </lineage>
</organism>
<dbReference type="HOGENOM" id="CLU_086356_8_1_7"/>
<evidence type="ECO:0000256" key="2">
    <source>
        <dbReference type="ARBA" id="ARBA00022448"/>
    </source>
</evidence>
<dbReference type="KEGG" id="geo:Geob_0197"/>
<feature type="transmembrane region" description="Helical" evidence="7">
    <location>
        <begin position="30"/>
        <end position="51"/>
    </location>
</feature>
<evidence type="ECO:0000256" key="5">
    <source>
        <dbReference type="ARBA" id="ARBA00022989"/>
    </source>
</evidence>
<evidence type="ECO:0000256" key="7">
    <source>
        <dbReference type="SAM" id="Phobius"/>
    </source>
</evidence>
<dbReference type="GO" id="GO:0005886">
    <property type="term" value="C:plasma membrane"/>
    <property type="evidence" value="ECO:0007669"/>
    <property type="project" value="UniProtKB-SubCell"/>
</dbReference>
<proteinExistence type="predicted"/>
<evidence type="ECO:0000256" key="6">
    <source>
        <dbReference type="ARBA" id="ARBA00023136"/>
    </source>
</evidence>
<keyword evidence="2" id="KW-0813">Transport</keyword>
<dbReference type="InterPro" id="IPR055348">
    <property type="entry name" value="DctQ"/>
</dbReference>
<dbReference type="OrthoDB" id="5420906at2"/>
<evidence type="ECO:0000256" key="1">
    <source>
        <dbReference type="ARBA" id="ARBA00004651"/>
    </source>
</evidence>
<gene>
    <name evidence="9" type="ordered locus">Geob_0197</name>
</gene>
<keyword evidence="3" id="KW-1003">Cell membrane</keyword>
<evidence type="ECO:0000256" key="3">
    <source>
        <dbReference type="ARBA" id="ARBA00022475"/>
    </source>
</evidence>
<feature type="transmembrane region" description="Helical" evidence="7">
    <location>
        <begin position="146"/>
        <end position="169"/>
    </location>
</feature>
<feature type="domain" description="Tripartite ATP-independent periplasmic transporters DctQ component" evidence="8">
    <location>
        <begin position="42"/>
        <end position="173"/>
    </location>
</feature>
<keyword evidence="4 7" id="KW-0812">Transmembrane</keyword>
<evidence type="ECO:0000313" key="9">
    <source>
        <dbReference type="EMBL" id="ACM18570.1"/>
    </source>
</evidence>
<evidence type="ECO:0000313" key="10">
    <source>
        <dbReference type="Proteomes" id="UP000007721"/>
    </source>
</evidence>
<accession>B9M8N5</accession>
<comment type="subcellular location">
    <subcellularLocation>
        <location evidence="1">Cell membrane</location>
        <topology evidence="1">Multi-pass membrane protein</topology>
    </subcellularLocation>
</comment>
<feature type="transmembrane region" description="Helical" evidence="7">
    <location>
        <begin position="104"/>
        <end position="126"/>
    </location>
</feature>
<dbReference type="Proteomes" id="UP000007721">
    <property type="component" value="Chromosome"/>
</dbReference>
<keyword evidence="6 7" id="KW-0472">Membrane</keyword>
<dbReference type="Pfam" id="PF04290">
    <property type="entry name" value="DctQ"/>
    <property type="match status" value="1"/>
</dbReference>
<dbReference type="eggNOG" id="COG3090">
    <property type="taxonomic scope" value="Bacteria"/>
</dbReference>
<name>B9M8N5_GEODF</name>
<sequence>MREEPLSYAPFTTSDSFGPFGNLLLKLSRALALGGGLIFMGLVIMSLVSVVGRKLFSFAVPGDVEVLQMCAALALSTFFAYCHLIHGDIKVDFFTHKMAPHKVALLDCLGSLMVGLFGALIAWRTAAGALALKEVGETSAILSWPVWIPQALMVPGFVLLAVAGFYMSIHQLRLAVWRSL</sequence>
<protein>
    <submittedName>
        <fullName evidence="9">TRAP proton/solute symporter, small membrane protein component</fullName>
    </submittedName>
</protein>
<dbReference type="RefSeq" id="WP_012645299.1">
    <property type="nucleotide sequence ID" value="NC_011979.1"/>
</dbReference>
<dbReference type="STRING" id="316067.Geob_0197"/>
<evidence type="ECO:0000256" key="4">
    <source>
        <dbReference type="ARBA" id="ARBA00022692"/>
    </source>
</evidence>
<keyword evidence="10" id="KW-1185">Reference proteome</keyword>
<feature type="transmembrane region" description="Helical" evidence="7">
    <location>
        <begin position="66"/>
        <end position="84"/>
    </location>
</feature>
<dbReference type="AlphaFoldDB" id="B9M8N5"/>